<evidence type="ECO:0000313" key="9">
    <source>
        <dbReference type="EMBL" id="KAF6147317.1"/>
    </source>
</evidence>
<keyword evidence="5" id="KW-0653">Protein transport</keyword>
<dbReference type="GO" id="GO:0019905">
    <property type="term" value="F:syntaxin binding"/>
    <property type="evidence" value="ECO:0007669"/>
    <property type="project" value="TreeGrafter"/>
</dbReference>
<dbReference type="Proteomes" id="UP000541444">
    <property type="component" value="Unassembled WGS sequence"/>
</dbReference>
<dbReference type="InterPro" id="IPR011990">
    <property type="entry name" value="TPR-like_helical_dom_sf"/>
</dbReference>
<evidence type="ECO:0000256" key="1">
    <source>
        <dbReference type="ARBA" id="ARBA00004170"/>
    </source>
</evidence>
<reference evidence="9 10" key="1">
    <citation type="journal article" date="2020" name="IScience">
        <title>Genome Sequencing of the Endangered Kingdonia uniflora (Circaeasteraceae, Ranunculales) Reveals Potential Mechanisms of Evolutionary Specialization.</title>
        <authorList>
            <person name="Sun Y."/>
            <person name="Deng T."/>
            <person name="Zhang A."/>
            <person name="Moore M.J."/>
            <person name="Landis J.B."/>
            <person name="Lin N."/>
            <person name="Zhang H."/>
            <person name="Zhang X."/>
            <person name="Huang J."/>
            <person name="Zhang X."/>
            <person name="Sun H."/>
            <person name="Wang H."/>
        </authorList>
    </citation>
    <scope>NUCLEOTIDE SEQUENCE [LARGE SCALE GENOMIC DNA]</scope>
    <source>
        <strain evidence="9">TB1705</strain>
        <tissue evidence="9">Leaf</tissue>
    </source>
</reference>
<evidence type="ECO:0000256" key="6">
    <source>
        <dbReference type="ARBA" id="ARBA00023136"/>
    </source>
</evidence>
<dbReference type="PANTHER" id="PTHR13768">
    <property type="entry name" value="SOLUBLE NSF ATTACHMENT PROTEIN SNAP"/>
    <property type="match status" value="1"/>
</dbReference>
<dbReference type="GO" id="GO:0031201">
    <property type="term" value="C:SNARE complex"/>
    <property type="evidence" value="ECO:0007669"/>
    <property type="project" value="TreeGrafter"/>
</dbReference>
<comment type="similarity">
    <text evidence="2">Belongs to the SNAP family.</text>
</comment>
<dbReference type="OrthoDB" id="9984275at2759"/>
<dbReference type="GO" id="GO:0016192">
    <property type="term" value="P:vesicle-mediated transport"/>
    <property type="evidence" value="ECO:0007669"/>
    <property type="project" value="UniProtKB-KW"/>
</dbReference>
<evidence type="ECO:0000256" key="3">
    <source>
        <dbReference type="ARBA" id="ARBA00022448"/>
    </source>
</evidence>
<sequence>MYVLVDLTAPTLSDALQSNGFCGGHGAVYGCGFRGHGSSTGVVMLAWRIGTVIIVDALEQNSALQGGVLIGVLPLHCMSKLGFYFLFVYTDLVLHKKLNRPWDAAKHMDSCGTLAKELGSWSEVADYYRRASELYTECGRSQPGADSLARGARYALCFLPFIISCLYHKYCSYFLLYSNDALLLKFRKEHYHAFLQLP</sequence>
<keyword evidence="6" id="KW-0472">Membrane</keyword>
<accession>A0A7J7LXI5</accession>
<keyword evidence="4" id="KW-0931">ER-Golgi transport</keyword>
<dbReference type="InterPro" id="IPR000744">
    <property type="entry name" value="NSF_attach"/>
</dbReference>
<evidence type="ECO:0000256" key="2">
    <source>
        <dbReference type="ARBA" id="ARBA00010050"/>
    </source>
</evidence>
<dbReference type="GO" id="GO:0006886">
    <property type="term" value="P:intracellular protein transport"/>
    <property type="evidence" value="ECO:0007669"/>
    <property type="project" value="InterPro"/>
</dbReference>
<dbReference type="PANTHER" id="PTHR13768:SF2">
    <property type="entry name" value="GAMMA-SOLUBLE NSF ATTACHMENT PROTEIN"/>
    <property type="match status" value="1"/>
</dbReference>
<dbReference type="GO" id="GO:0005774">
    <property type="term" value="C:vacuolar membrane"/>
    <property type="evidence" value="ECO:0007669"/>
    <property type="project" value="TreeGrafter"/>
</dbReference>
<evidence type="ECO:0000313" key="10">
    <source>
        <dbReference type="Proteomes" id="UP000541444"/>
    </source>
</evidence>
<dbReference type="Gene3D" id="1.25.40.10">
    <property type="entry name" value="Tetratricopeptide repeat domain"/>
    <property type="match status" value="1"/>
</dbReference>
<proteinExistence type="inferred from homology"/>
<dbReference type="GO" id="GO:0005483">
    <property type="term" value="F:soluble NSF attachment protein activity"/>
    <property type="evidence" value="ECO:0007669"/>
    <property type="project" value="TreeGrafter"/>
</dbReference>
<name>A0A7J7LXI5_9MAGN</name>
<evidence type="ECO:0000256" key="5">
    <source>
        <dbReference type="ARBA" id="ARBA00022927"/>
    </source>
</evidence>
<evidence type="ECO:0000256" key="4">
    <source>
        <dbReference type="ARBA" id="ARBA00022892"/>
    </source>
</evidence>
<comment type="subcellular location">
    <subcellularLocation>
        <location evidence="1">Membrane</location>
        <topology evidence="1">Peripheral membrane protein</topology>
    </subcellularLocation>
</comment>
<dbReference type="AlphaFoldDB" id="A0A7J7LXI5"/>
<evidence type="ECO:0000256" key="8">
    <source>
        <dbReference type="ARBA" id="ARBA00042485"/>
    </source>
</evidence>
<dbReference type="EMBL" id="JACGCM010001927">
    <property type="protein sequence ID" value="KAF6147317.1"/>
    <property type="molecule type" value="Genomic_DNA"/>
</dbReference>
<keyword evidence="10" id="KW-1185">Reference proteome</keyword>
<comment type="caution">
    <text evidence="9">The sequence shown here is derived from an EMBL/GenBank/DDBJ whole genome shotgun (WGS) entry which is preliminary data.</text>
</comment>
<gene>
    <name evidence="9" type="ORF">GIB67_009800</name>
</gene>
<keyword evidence="3" id="KW-0813">Transport</keyword>
<organism evidence="9 10">
    <name type="scientific">Kingdonia uniflora</name>
    <dbReference type="NCBI Taxonomy" id="39325"/>
    <lineage>
        <taxon>Eukaryota</taxon>
        <taxon>Viridiplantae</taxon>
        <taxon>Streptophyta</taxon>
        <taxon>Embryophyta</taxon>
        <taxon>Tracheophyta</taxon>
        <taxon>Spermatophyta</taxon>
        <taxon>Magnoliopsida</taxon>
        <taxon>Ranunculales</taxon>
        <taxon>Circaeasteraceae</taxon>
        <taxon>Kingdonia</taxon>
    </lineage>
</organism>
<protein>
    <recommendedName>
        <fullName evidence="7">Gamma-soluble NSF attachment protein</fullName>
    </recommendedName>
    <alternativeName>
        <fullName evidence="8">N-ethylmaleimide-sensitive factor attachment protein gamma</fullName>
    </alternativeName>
</protein>
<evidence type="ECO:0000256" key="7">
    <source>
        <dbReference type="ARBA" id="ARBA00040047"/>
    </source>
</evidence>